<evidence type="ECO:0000313" key="2">
    <source>
        <dbReference type="Proteomes" id="UP000440041"/>
    </source>
</evidence>
<dbReference type="EMBL" id="WBSO01000011">
    <property type="protein sequence ID" value="KAB8296594.1"/>
    <property type="molecule type" value="Genomic_DNA"/>
</dbReference>
<evidence type="ECO:0000313" key="1">
    <source>
        <dbReference type="EMBL" id="KAB8296594.1"/>
    </source>
</evidence>
<sequence length="68" mass="7734">MGFALPHAYERASAKVVEEPDAFHKPEPEDDETVYYQRSGNNFAVVSAHGCIHAYFLPDDGIDYFNRQ</sequence>
<dbReference type="OrthoDB" id="582519at2"/>
<accession>A0A6A2VGW6</accession>
<gene>
    <name evidence="1" type="ORF">DSM100238_1357</name>
</gene>
<dbReference type="AlphaFoldDB" id="A0A6A2VGW6"/>
<protein>
    <submittedName>
        <fullName evidence="1">Uncharacterized protein</fullName>
    </submittedName>
</protein>
<proteinExistence type="predicted"/>
<comment type="caution">
    <text evidence="1">The sequence shown here is derived from an EMBL/GenBank/DDBJ whole genome shotgun (WGS) entry which is preliminary data.</text>
</comment>
<name>A0A6A2VGW6_9BIFI</name>
<dbReference type="RefSeq" id="WP_152355922.1">
    <property type="nucleotide sequence ID" value="NZ_JBHLXF010000030.1"/>
</dbReference>
<reference evidence="1 2" key="1">
    <citation type="submission" date="2019-09" db="EMBL/GenBank/DDBJ databases">
        <title>Characterization of the phylogenetic diversity of two novel species belonging to the genus Bifidobacterium: Bifidobacterium cebidarum sp. nov. and Bifidobacterium leontopitheci sp. nov.</title>
        <authorList>
            <person name="Lugli G.A."/>
            <person name="Duranti S."/>
            <person name="Milani C."/>
            <person name="Turroni F."/>
            <person name="Ventura M."/>
        </authorList>
    </citation>
    <scope>NUCLEOTIDE SEQUENCE [LARGE SCALE GENOMIC DNA]</scope>
    <source>
        <strain evidence="1 2">DSM 100238</strain>
    </source>
</reference>
<keyword evidence="2" id="KW-1185">Reference proteome</keyword>
<organism evidence="1 2">
    <name type="scientific">Bifidobacterium apri</name>
    <dbReference type="NCBI Taxonomy" id="1769423"/>
    <lineage>
        <taxon>Bacteria</taxon>
        <taxon>Bacillati</taxon>
        <taxon>Actinomycetota</taxon>
        <taxon>Actinomycetes</taxon>
        <taxon>Bifidobacteriales</taxon>
        <taxon>Bifidobacteriaceae</taxon>
        <taxon>Bifidobacterium</taxon>
    </lineage>
</organism>
<dbReference type="Proteomes" id="UP000440041">
    <property type="component" value="Unassembled WGS sequence"/>
</dbReference>